<dbReference type="AlphaFoldDB" id="A0A2V4E7N6"/>
<comment type="caution">
    <text evidence="1">The sequence shown here is derived from an EMBL/GenBank/DDBJ whole genome shotgun (WGS) entry which is preliminary data.</text>
</comment>
<dbReference type="OrthoDB" id="5918788at2"/>
<protein>
    <submittedName>
        <fullName evidence="1">Uncharacterized protein</fullName>
    </submittedName>
</protein>
<proteinExistence type="predicted"/>
<keyword evidence="2" id="KW-1185">Reference proteome</keyword>
<evidence type="ECO:0000313" key="2">
    <source>
        <dbReference type="Proteomes" id="UP000247932"/>
    </source>
</evidence>
<dbReference type="Proteomes" id="UP000247932">
    <property type="component" value="Unassembled WGS sequence"/>
</dbReference>
<reference evidence="1 2" key="1">
    <citation type="submission" date="2018-05" db="EMBL/GenBank/DDBJ databases">
        <title>Reference genomes for bee gut microbiota database.</title>
        <authorList>
            <person name="Ellegaard K.M."/>
        </authorList>
    </citation>
    <scope>NUCLEOTIDE SEQUENCE [LARGE SCALE GENOMIC DNA]</scope>
    <source>
        <strain evidence="1 2">ESL0182</strain>
    </source>
</reference>
<dbReference type="EMBL" id="QGLR01000008">
    <property type="protein sequence ID" value="PXZ07909.1"/>
    <property type="molecule type" value="Genomic_DNA"/>
</dbReference>
<accession>A0A2V4E7N6</accession>
<sequence length="74" mass="8387">MIIKKGLRALNNEGEVILLFRRWRDQLIGKDSFDGTNANIAKLEGCDLILSTDYFNQLKKIIPDLVFYSQVVGG</sequence>
<organism evidence="1 2">
    <name type="scientific">Gilliamella apicola</name>
    <dbReference type="NCBI Taxonomy" id="1196095"/>
    <lineage>
        <taxon>Bacteria</taxon>
        <taxon>Pseudomonadati</taxon>
        <taxon>Pseudomonadota</taxon>
        <taxon>Gammaproteobacteria</taxon>
        <taxon>Orbales</taxon>
        <taxon>Orbaceae</taxon>
        <taxon>Gilliamella</taxon>
    </lineage>
</organism>
<dbReference type="RefSeq" id="WP_110432904.1">
    <property type="nucleotide sequence ID" value="NZ_QGLR01000008.1"/>
</dbReference>
<name>A0A2V4E7N6_9GAMM</name>
<evidence type="ECO:0000313" key="1">
    <source>
        <dbReference type="EMBL" id="PXZ07909.1"/>
    </source>
</evidence>
<gene>
    <name evidence="1" type="ORF">DKK70_04425</name>
</gene>